<dbReference type="GO" id="GO:0046512">
    <property type="term" value="P:sphingosine biosynthetic process"/>
    <property type="evidence" value="ECO:0007669"/>
    <property type="project" value="TreeGrafter"/>
</dbReference>
<keyword evidence="21" id="KW-1185">Reference proteome</keyword>
<evidence type="ECO:0000256" key="18">
    <source>
        <dbReference type="ARBA" id="ARBA00048253"/>
    </source>
</evidence>
<comment type="pathway">
    <text evidence="3">Sphingolipid metabolism.</text>
</comment>
<name>A0A7L1E145_OENON</name>
<comment type="catalytic activity">
    <reaction evidence="16">
        <text>L-serine + hexadecanoyl-CoA + H(+) = 3-oxosphinganine + CO2 + CoA</text>
        <dbReference type="Rhea" id="RHEA:14761"/>
        <dbReference type="ChEBI" id="CHEBI:15378"/>
        <dbReference type="ChEBI" id="CHEBI:16526"/>
        <dbReference type="ChEBI" id="CHEBI:33384"/>
        <dbReference type="ChEBI" id="CHEBI:57287"/>
        <dbReference type="ChEBI" id="CHEBI:57379"/>
        <dbReference type="ChEBI" id="CHEBI:58299"/>
        <dbReference type="EC" id="2.3.1.50"/>
    </reaction>
    <physiologicalReaction direction="left-to-right" evidence="16">
        <dbReference type="Rhea" id="RHEA:14762"/>
    </physiologicalReaction>
</comment>
<evidence type="ECO:0000313" key="20">
    <source>
        <dbReference type="EMBL" id="NXM83119.1"/>
    </source>
</evidence>
<evidence type="ECO:0000313" key="21">
    <source>
        <dbReference type="Proteomes" id="UP000565754"/>
    </source>
</evidence>
<dbReference type="InterPro" id="IPR015421">
    <property type="entry name" value="PyrdxlP-dep_Trfase_major"/>
</dbReference>
<comment type="function">
    <text evidence="14">Component of the serine palmitoyltransferase multisubunit enzyme (SPT) that catalyzes the initial and rate-limiting step in sphingolipid biosynthesis by condensing L-serine and activated acyl-CoA (most commonly palmitoyl-CoA) to form long-chain bases. The SPT complex is also composed of SPTLC2 or SPTLC3 and SPTSSA or SPTSSB. Within this complex, the heterodimer with SPTLC2 or SPTLC3 forms the catalytic core. The composition of the serine palmitoyltransferase (SPT) complex determines the substrate preference. The SPTLC1-SPTLC2-SPTSSA complex shows a strong preference for C16-CoA substrate, while the SPTLC1-SPTLC3-SPTSSA isozyme uses both C14-CoA and C16-CoA as substrates, with a slight preference for C14-CoA. The SPTLC1-SPTLC2-SPTSSB complex shows a strong preference for C18-CoA substrate, while the SPTLC1-SPTLC3-SPTSSB isozyme displays an ability to use a broader range of acyl-CoAs, without apparent preference. Required for adipocyte cell viability and metabolic homeostasis.</text>
</comment>
<comment type="catalytic activity">
    <reaction evidence="15">
        <text>octadecanoyl-CoA + L-serine + H(+) = 3-oxoeicosasphinganine + CO2 + CoA</text>
        <dbReference type="Rhea" id="RHEA:33683"/>
        <dbReference type="ChEBI" id="CHEBI:15378"/>
        <dbReference type="ChEBI" id="CHEBI:16526"/>
        <dbReference type="ChEBI" id="CHEBI:33384"/>
        <dbReference type="ChEBI" id="CHEBI:57287"/>
        <dbReference type="ChEBI" id="CHEBI:57394"/>
        <dbReference type="ChEBI" id="CHEBI:65073"/>
    </reaction>
    <physiologicalReaction direction="left-to-right" evidence="15">
        <dbReference type="Rhea" id="RHEA:33684"/>
    </physiologicalReaction>
</comment>
<keyword evidence="10" id="KW-0012">Acyltransferase</keyword>
<dbReference type="EMBL" id="VXBF01004657">
    <property type="protein sequence ID" value="NXM83119.1"/>
    <property type="molecule type" value="Genomic_DNA"/>
</dbReference>
<dbReference type="Proteomes" id="UP000565754">
    <property type="component" value="Unassembled WGS sequence"/>
</dbReference>
<dbReference type="FunFam" id="3.40.640.10:FF:000049">
    <property type="entry name" value="serine palmitoyltransferase 1 isoform X1"/>
    <property type="match status" value="1"/>
</dbReference>
<evidence type="ECO:0000256" key="16">
    <source>
        <dbReference type="ARBA" id="ARBA00047854"/>
    </source>
</evidence>
<comment type="caution">
    <text evidence="20">The sequence shown here is derived from an EMBL/GenBank/DDBJ whole genome shotgun (WGS) entry which is preliminary data.</text>
</comment>
<evidence type="ECO:0000256" key="4">
    <source>
        <dbReference type="ARBA" id="ARBA00008392"/>
    </source>
</evidence>
<sequence length="465" mass="52106">AAGVGQQWVLVEMVQAFYEAPAYHLILEGILILWIIRLLFSKTYKLQERSDLTLKEKEELIEEWQPEPLVPPVPKDHPALNYNIVSGPPTHIITVNGKECINFASFNFLGLLNNEKVKSAAQASLKKYGVGTCGPRGFYGTFGESLQISAQRKTSLHTQLSLNNCTMFNKLRRVCYIYRDEAACFAIQKGLQASRSNIKLFKHNDMADLERLLKEQETEDQKNPRKARVTRRFIVVEGLYMNTGDICPLPELIKLKYKYKVRIFLEESLSFGVLGEHGRGITEHFGINIDDIDLISANMENSLASIGGFCCGRSFIIDHQRLSGQGYCFSASLPPLLAAAAIEALNIMEDSPDIFQTLRAKCERIHKALQGISGLKVVGESFSPALHLQLEESCGSRENDVKLLKRVVDYCMNSGIALTQARYLEKEEKCLPPPSIRVVITVEQTEQELDKAASLLKEAAHSVLN</sequence>
<dbReference type="GO" id="GO:0005783">
    <property type="term" value="C:endoplasmic reticulum"/>
    <property type="evidence" value="ECO:0007669"/>
    <property type="project" value="TreeGrafter"/>
</dbReference>
<gene>
    <name evidence="20" type="primary">Sptlc1</name>
    <name evidence="20" type="ORF">OENOEN_R05429</name>
</gene>
<dbReference type="PANTHER" id="PTHR13693">
    <property type="entry name" value="CLASS II AMINOTRANSFERASE/8-AMINO-7-OXONONANOATE SYNTHASE"/>
    <property type="match status" value="1"/>
</dbReference>
<dbReference type="AlphaFoldDB" id="A0A7L1E145"/>
<keyword evidence="6 20" id="KW-0808">Transferase</keyword>
<comment type="similarity">
    <text evidence="4">Belongs to the class-II pyridoxal-phosphate-dependent aminotransferase family.</text>
</comment>
<evidence type="ECO:0000256" key="11">
    <source>
        <dbReference type="ARBA" id="ARBA00041066"/>
    </source>
</evidence>
<keyword evidence="7" id="KW-0663">Pyridoxal phosphate</keyword>
<dbReference type="SUPFAM" id="SSF53383">
    <property type="entry name" value="PLP-dependent transferases"/>
    <property type="match status" value="1"/>
</dbReference>
<proteinExistence type="inferred from homology"/>
<protein>
    <recommendedName>
        <fullName evidence="11">Serine palmitoyltransferase 1</fullName>
        <ecNumber evidence="5">2.3.1.50</ecNumber>
    </recommendedName>
    <alternativeName>
        <fullName evidence="12">Long chain base biosynthesis protein 1</fullName>
    </alternativeName>
    <alternativeName>
        <fullName evidence="13">Serine-palmitoyl-CoA transferase 1</fullName>
    </alternativeName>
</protein>
<evidence type="ECO:0000256" key="6">
    <source>
        <dbReference type="ARBA" id="ARBA00022679"/>
    </source>
</evidence>
<evidence type="ECO:0000256" key="9">
    <source>
        <dbReference type="ARBA" id="ARBA00023098"/>
    </source>
</evidence>
<dbReference type="GO" id="GO:0016020">
    <property type="term" value="C:membrane"/>
    <property type="evidence" value="ECO:0007669"/>
    <property type="project" value="GOC"/>
</dbReference>
<evidence type="ECO:0000256" key="8">
    <source>
        <dbReference type="ARBA" id="ARBA00022919"/>
    </source>
</evidence>
<evidence type="ECO:0000256" key="1">
    <source>
        <dbReference type="ARBA" id="ARBA00001933"/>
    </source>
</evidence>
<dbReference type="InterPro" id="IPR004839">
    <property type="entry name" value="Aminotransferase_I/II_large"/>
</dbReference>
<evidence type="ECO:0000259" key="19">
    <source>
        <dbReference type="Pfam" id="PF00155"/>
    </source>
</evidence>
<dbReference type="GO" id="GO:0030170">
    <property type="term" value="F:pyridoxal phosphate binding"/>
    <property type="evidence" value="ECO:0007669"/>
    <property type="project" value="InterPro"/>
</dbReference>
<evidence type="ECO:0000256" key="12">
    <source>
        <dbReference type="ARBA" id="ARBA00041765"/>
    </source>
</evidence>
<evidence type="ECO:0000256" key="3">
    <source>
        <dbReference type="ARBA" id="ARBA00004991"/>
    </source>
</evidence>
<evidence type="ECO:0000256" key="14">
    <source>
        <dbReference type="ARBA" id="ARBA00045191"/>
    </source>
</evidence>
<feature type="domain" description="Aminotransferase class I/classII large" evidence="19">
    <location>
        <begin position="187"/>
        <end position="454"/>
    </location>
</feature>
<keyword evidence="9" id="KW-0443">Lipid metabolism</keyword>
<dbReference type="InterPro" id="IPR050087">
    <property type="entry name" value="AON_synthase_class-II"/>
</dbReference>
<evidence type="ECO:0000256" key="2">
    <source>
        <dbReference type="ARBA" id="ARBA00004760"/>
    </source>
</evidence>
<reference evidence="20 21" key="1">
    <citation type="submission" date="2019-09" db="EMBL/GenBank/DDBJ databases">
        <title>Bird 10,000 Genomes (B10K) Project - Family phase.</title>
        <authorList>
            <person name="Zhang G."/>
        </authorList>
    </citation>
    <scope>NUCLEOTIDE SEQUENCE [LARGE SCALE GENOMIC DNA]</scope>
    <source>
        <strain evidence="20">B10K-DU-001-74</strain>
        <tissue evidence="20">Muscle</tissue>
    </source>
</reference>
<dbReference type="Pfam" id="PF00155">
    <property type="entry name" value="Aminotran_1_2"/>
    <property type="match status" value="1"/>
</dbReference>
<dbReference type="Gene3D" id="3.90.1150.10">
    <property type="entry name" value="Aspartate Aminotransferase, domain 1"/>
    <property type="match status" value="1"/>
</dbReference>
<dbReference type="InterPro" id="IPR015424">
    <property type="entry name" value="PyrdxlP-dep_Trfase"/>
</dbReference>
<evidence type="ECO:0000256" key="5">
    <source>
        <dbReference type="ARBA" id="ARBA00013220"/>
    </source>
</evidence>
<evidence type="ECO:0000256" key="15">
    <source>
        <dbReference type="ARBA" id="ARBA00047694"/>
    </source>
</evidence>
<dbReference type="Gene3D" id="3.40.640.10">
    <property type="entry name" value="Type I PLP-dependent aspartate aminotransferase-like (Major domain)"/>
    <property type="match status" value="1"/>
</dbReference>
<comment type="cofactor">
    <cofactor evidence="1">
        <name>pyridoxal 5'-phosphate</name>
        <dbReference type="ChEBI" id="CHEBI:597326"/>
    </cofactor>
</comment>
<comment type="pathway">
    <text evidence="2">Lipid metabolism; sphingolipid metabolism.</text>
</comment>
<comment type="catalytic activity">
    <reaction evidence="17">
        <text>dodecanoyl-CoA + L-serine + H(+) = 3-oxotetradecasphinganine + CO2 + CoA</text>
        <dbReference type="Rhea" id="RHEA:35679"/>
        <dbReference type="ChEBI" id="CHEBI:15378"/>
        <dbReference type="ChEBI" id="CHEBI:16526"/>
        <dbReference type="ChEBI" id="CHEBI:33384"/>
        <dbReference type="ChEBI" id="CHEBI:57287"/>
        <dbReference type="ChEBI" id="CHEBI:57375"/>
        <dbReference type="ChEBI" id="CHEBI:71008"/>
    </reaction>
    <physiologicalReaction direction="left-to-right" evidence="17">
        <dbReference type="Rhea" id="RHEA:35680"/>
    </physiologicalReaction>
</comment>
<accession>A0A7L1E145</accession>
<comment type="catalytic activity">
    <reaction evidence="18">
        <text>tetradecanoyl-CoA + L-serine + H(+) = 3-oxohexadecasphinganine + CO2 + CoA</text>
        <dbReference type="Rhea" id="RHEA:35675"/>
        <dbReference type="ChEBI" id="CHEBI:15378"/>
        <dbReference type="ChEBI" id="CHEBI:16526"/>
        <dbReference type="ChEBI" id="CHEBI:33384"/>
        <dbReference type="ChEBI" id="CHEBI:57287"/>
        <dbReference type="ChEBI" id="CHEBI:57385"/>
        <dbReference type="ChEBI" id="CHEBI:71007"/>
    </reaction>
    <physiologicalReaction direction="left-to-right" evidence="18">
        <dbReference type="Rhea" id="RHEA:35676"/>
    </physiologicalReaction>
</comment>
<evidence type="ECO:0000256" key="13">
    <source>
        <dbReference type="ARBA" id="ARBA00042649"/>
    </source>
</evidence>
<dbReference type="GO" id="GO:0004758">
    <property type="term" value="F:serine C-palmitoyltransferase activity"/>
    <property type="evidence" value="ECO:0007669"/>
    <property type="project" value="UniProtKB-EC"/>
</dbReference>
<dbReference type="EC" id="2.3.1.50" evidence="5"/>
<organism evidence="20 21">
    <name type="scientific">Oenanthe oenanthe</name>
    <name type="common">Northern wheatear</name>
    <dbReference type="NCBI Taxonomy" id="279966"/>
    <lineage>
        <taxon>Eukaryota</taxon>
        <taxon>Metazoa</taxon>
        <taxon>Chordata</taxon>
        <taxon>Craniata</taxon>
        <taxon>Vertebrata</taxon>
        <taxon>Euteleostomi</taxon>
        <taxon>Archelosauria</taxon>
        <taxon>Archosauria</taxon>
        <taxon>Dinosauria</taxon>
        <taxon>Saurischia</taxon>
        <taxon>Theropoda</taxon>
        <taxon>Coelurosauria</taxon>
        <taxon>Aves</taxon>
        <taxon>Neognathae</taxon>
        <taxon>Neoaves</taxon>
        <taxon>Telluraves</taxon>
        <taxon>Australaves</taxon>
        <taxon>Passeriformes</taxon>
        <taxon>Muscicapidae</taxon>
        <taxon>Oenanthe</taxon>
    </lineage>
</organism>
<dbReference type="PANTHER" id="PTHR13693:SF2">
    <property type="entry name" value="SERINE PALMITOYLTRANSFERASE 1"/>
    <property type="match status" value="1"/>
</dbReference>
<evidence type="ECO:0000256" key="7">
    <source>
        <dbReference type="ARBA" id="ARBA00022898"/>
    </source>
</evidence>
<evidence type="ECO:0000256" key="17">
    <source>
        <dbReference type="ARBA" id="ARBA00047997"/>
    </source>
</evidence>
<dbReference type="InterPro" id="IPR015422">
    <property type="entry name" value="PyrdxlP-dep_Trfase_small"/>
</dbReference>
<evidence type="ECO:0000256" key="10">
    <source>
        <dbReference type="ARBA" id="ARBA00023315"/>
    </source>
</evidence>
<dbReference type="GO" id="GO:0046513">
    <property type="term" value="P:ceramide biosynthetic process"/>
    <property type="evidence" value="ECO:0007669"/>
    <property type="project" value="TreeGrafter"/>
</dbReference>
<feature type="non-terminal residue" evidence="20">
    <location>
        <position position="1"/>
    </location>
</feature>
<feature type="non-terminal residue" evidence="20">
    <location>
        <position position="465"/>
    </location>
</feature>
<keyword evidence="8" id="KW-0746">Sphingolipid metabolism</keyword>